<evidence type="ECO:0000313" key="15">
    <source>
        <dbReference type="Proteomes" id="UP000002433"/>
    </source>
</evidence>
<dbReference type="Proteomes" id="UP000002433">
    <property type="component" value="Chromosome"/>
</dbReference>
<dbReference type="SUPFAM" id="SSF81345">
    <property type="entry name" value="ABC transporter involved in vitamin B12 uptake, BtuC"/>
    <property type="match status" value="1"/>
</dbReference>
<comment type="function">
    <text evidence="10">Part of the binding-protein-dependent transport system for heme-iron. Responsible for the translocation of the substrate across the membrane.</text>
</comment>
<evidence type="ECO:0000256" key="3">
    <source>
        <dbReference type="ARBA" id="ARBA00018524"/>
    </source>
</evidence>
<protein>
    <recommendedName>
        <fullName evidence="3">Probable heme-iron transport system permease protein IsdF</fullName>
    </recommendedName>
    <alternativeName>
        <fullName evidence="12">Iron-regulated surface determinant protein F</fullName>
    </alternativeName>
    <alternativeName>
        <fullName evidence="11">Staphylococcal iron-regulated protein G</fullName>
    </alternativeName>
</protein>
<dbReference type="GO" id="GO:0022857">
    <property type="term" value="F:transmembrane transporter activity"/>
    <property type="evidence" value="ECO:0007669"/>
    <property type="project" value="InterPro"/>
</dbReference>
<feature type="transmembrane region" description="Helical" evidence="13">
    <location>
        <begin position="31"/>
        <end position="60"/>
    </location>
</feature>
<proteinExistence type="inferred from homology"/>
<feature type="transmembrane region" description="Helical" evidence="13">
    <location>
        <begin position="294"/>
        <end position="312"/>
    </location>
</feature>
<evidence type="ECO:0000256" key="6">
    <source>
        <dbReference type="ARBA" id="ARBA00022692"/>
    </source>
</evidence>
<keyword evidence="8" id="KW-0408">Iron</keyword>
<dbReference type="PANTHER" id="PTHR30472">
    <property type="entry name" value="FERRIC ENTEROBACTIN TRANSPORT SYSTEM PERMEASE PROTEIN"/>
    <property type="match status" value="1"/>
</dbReference>
<dbReference type="Gene3D" id="1.10.3470.10">
    <property type="entry name" value="ABC transporter involved in vitamin B12 uptake, BtuC"/>
    <property type="match status" value="1"/>
</dbReference>
<dbReference type="HOGENOM" id="CLU_013016_1_1_9"/>
<keyword evidence="9 13" id="KW-0472">Membrane</keyword>
<keyword evidence="6 13" id="KW-0812">Transmembrane</keyword>
<feature type="transmembrane region" description="Helical" evidence="13">
    <location>
        <begin position="215"/>
        <end position="238"/>
    </location>
</feature>
<evidence type="ECO:0000256" key="7">
    <source>
        <dbReference type="ARBA" id="ARBA00022989"/>
    </source>
</evidence>
<keyword evidence="4" id="KW-0813">Transport</keyword>
<feature type="transmembrane region" description="Helical" evidence="13">
    <location>
        <begin position="80"/>
        <end position="100"/>
    </location>
</feature>
<name>Q1JKA5_STRPC</name>
<evidence type="ECO:0000256" key="11">
    <source>
        <dbReference type="ARBA" id="ARBA00031149"/>
    </source>
</evidence>
<dbReference type="EMBL" id="CP000259">
    <property type="protein sequence ID" value="ABF32718.1"/>
    <property type="molecule type" value="Genomic_DNA"/>
</dbReference>
<evidence type="ECO:0000313" key="14">
    <source>
        <dbReference type="EMBL" id="ABF32718.1"/>
    </source>
</evidence>
<evidence type="ECO:0000256" key="5">
    <source>
        <dbReference type="ARBA" id="ARBA00022475"/>
    </source>
</evidence>
<feature type="transmembrane region" description="Helical" evidence="13">
    <location>
        <begin position="112"/>
        <end position="130"/>
    </location>
</feature>
<evidence type="ECO:0000256" key="1">
    <source>
        <dbReference type="ARBA" id="ARBA00004651"/>
    </source>
</evidence>
<comment type="subcellular location">
    <subcellularLocation>
        <location evidence="1">Cell membrane</location>
        <topology evidence="1">Multi-pass membrane protein</topology>
    </subcellularLocation>
</comment>
<dbReference type="KEGG" id="spk:MGAS9429_Spy1531"/>
<feature type="transmembrane region" description="Helical" evidence="13">
    <location>
        <begin position="136"/>
        <end position="155"/>
    </location>
</feature>
<dbReference type="InterPro" id="IPR037294">
    <property type="entry name" value="ABC_BtuC-like"/>
</dbReference>
<keyword evidence="7 13" id="KW-1133">Transmembrane helix</keyword>
<evidence type="ECO:0000256" key="8">
    <source>
        <dbReference type="ARBA" id="ARBA00023004"/>
    </source>
</evidence>
<reference evidence="14 15" key="1">
    <citation type="journal article" date="2006" name="Proc. Natl. Acad. Sci. U.S.A.">
        <title>Molecular genetic anatomy of inter- and intraserotype variation in the human bacterial pathogen group A Streptococcus.</title>
        <authorList>
            <person name="Beres S.B."/>
            <person name="Richter E.W."/>
            <person name="Nagiec M.J."/>
            <person name="Sumby P."/>
            <person name="Porcella S.F."/>
            <person name="DeLeo F.R."/>
            <person name="Musser J.M."/>
        </authorList>
    </citation>
    <scope>NUCLEOTIDE SEQUENCE [LARGE SCALE GENOMIC DNA]</scope>
    <source>
        <strain evidence="14 15">MGAS9429</strain>
    </source>
</reference>
<accession>Q1JKA5</accession>
<dbReference type="PANTHER" id="PTHR30472:SF21">
    <property type="entry name" value="HEME-IRON TRANSPORT SYSTEM PERMEASE PROTEIN ISDF-RELATED"/>
    <property type="match status" value="1"/>
</dbReference>
<dbReference type="FunFam" id="1.10.3470.10:FF:000001">
    <property type="entry name" value="Vitamin B12 ABC transporter permease BtuC"/>
    <property type="match status" value="1"/>
</dbReference>
<dbReference type="Pfam" id="PF01032">
    <property type="entry name" value="FecCD"/>
    <property type="match status" value="1"/>
</dbReference>
<gene>
    <name evidence="14" type="ordered locus">MGAS9429_Spy1531</name>
</gene>
<feature type="transmembrane region" description="Helical" evidence="13">
    <location>
        <begin position="167"/>
        <end position="189"/>
    </location>
</feature>
<dbReference type="CDD" id="cd06550">
    <property type="entry name" value="TM_ABC_iron-siderophores_like"/>
    <property type="match status" value="1"/>
</dbReference>
<dbReference type="InterPro" id="IPR000522">
    <property type="entry name" value="ABC_transptr_permease_BtuC"/>
</dbReference>
<evidence type="ECO:0000256" key="10">
    <source>
        <dbReference type="ARBA" id="ARBA00025320"/>
    </source>
</evidence>
<dbReference type="AlphaFoldDB" id="Q1JKA5"/>
<evidence type="ECO:0000256" key="9">
    <source>
        <dbReference type="ARBA" id="ARBA00023136"/>
    </source>
</evidence>
<sequence length="349" mass="37239">MTTWEIIRNMTASDLQRDQSLLAKKRFRSGLYLVLLILSLLFLAVIALSLGGLAVSYGAIVKGLFVTYDPQVALIYDLRFPRIVIALLAGAGIAVSGVLFQAVLKNPISDPAITGICSGASFMVLVSSLLLPQLLLYGPIVSFLGGGVSFLLIYGLAWKKGLNPIRLILTGIAINALFMGLSTALTSFFTSASPMVNALLAGHISQKTWADVGVLFPYTFIGLLLALLLSKTCNLLLLDDQVIRHLGIDATALRLGISLVAVLLASVATSIVGVVSFLGLIVPHMSRLLVGSKHQILIPFSALLGAFVFLLADTLGRSLAYPLEISPAIIMSIVGGPYFIYLLRRSDII</sequence>
<feature type="transmembrane region" description="Helical" evidence="13">
    <location>
        <begin position="259"/>
        <end position="282"/>
    </location>
</feature>
<evidence type="ECO:0000256" key="13">
    <source>
        <dbReference type="SAM" id="Phobius"/>
    </source>
</evidence>
<comment type="similarity">
    <text evidence="2">Belongs to the binding-protein-dependent transport system permease family. FecCD subfamily.</text>
</comment>
<evidence type="ECO:0000256" key="4">
    <source>
        <dbReference type="ARBA" id="ARBA00022448"/>
    </source>
</evidence>
<feature type="transmembrane region" description="Helical" evidence="13">
    <location>
        <begin position="319"/>
        <end position="341"/>
    </location>
</feature>
<evidence type="ECO:0000256" key="12">
    <source>
        <dbReference type="ARBA" id="ARBA00031465"/>
    </source>
</evidence>
<organism evidence="14 15">
    <name type="scientific">Streptococcus pyogenes serotype M12 (strain MGAS9429)</name>
    <dbReference type="NCBI Taxonomy" id="370551"/>
    <lineage>
        <taxon>Bacteria</taxon>
        <taxon>Bacillati</taxon>
        <taxon>Bacillota</taxon>
        <taxon>Bacilli</taxon>
        <taxon>Lactobacillales</taxon>
        <taxon>Streptococcaceae</taxon>
        <taxon>Streptococcus</taxon>
    </lineage>
</organism>
<evidence type="ECO:0000256" key="2">
    <source>
        <dbReference type="ARBA" id="ARBA00007935"/>
    </source>
</evidence>
<dbReference type="GO" id="GO:0005886">
    <property type="term" value="C:plasma membrane"/>
    <property type="evidence" value="ECO:0007669"/>
    <property type="project" value="UniProtKB-SubCell"/>
</dbReference>
<dbReference type="GO" id="GO:0033214">
    <property type="term" value="P:siderophore-iron import into cell"/>
    <property type="evidence" value="ECO:0007669"/>
    <property type="project" value="TreeGrafter"/>
</dbReference>
<keyword evidence="5" id="KW-1003">Cell membrane</keyword>